<dbReference type="PANTHER" id="PTHR33223:SF6">
    <property type="entry name" value="CCHC-TYPE DOMAIN-CONTAINING PROTEIN"/>
    <property type="match status" value="1"/>
</dbReference>
<dbReference type="PhylomeDB" id="E9GHN8"/>
<dbReference type="HOGENOM" id="CLU_829658_0_0_1"/>
<keyword evidence="2" id="KW-1185">Reference proteome</keyword>
<organism evidence="1 2">
    <name type="scientific">Daphnia pulex</name>
    <name type="common">Water flea</name>
    <dbReference type="NCBI Taxonomy" id="6669"/>
    <lineage>
        <taxon>Eukaryota</taxon>
        <taxon>Metazoa</taxon>
        <taxon>Ecdysozoa</taxon>
        <taxon>Arthropoda</taxon>
        <taxon>Crustacea</taxon>
        <taxon>Branchiopoda</taxon>
        <taxon>Diplostraca</taxon>
        <taxon>Cladocera</taxon>
        <taxon>Anomopoda</taxon>
        <taxon>Daphniidae</taxon>
        <taxon>Daphnia</taxon>
    </lineage>
</organism>
<dbReference type="EMBL" id="GL732545">
    <property type="protein sequence ID" value="EFX81021.1"/>
    <property type="molecule type" value="Genomic_DNA"/>
</dbReference>
<sequence>MGCMGNRNHSMFFQHSFRPIAGVNVVLLPTHLKTFLKPRKTLPFFSGSKREALIQDWIEQCEKTAAILRWTESIMLEEFAKKLSGDARIFHDKFLKSVKDYKDWRKLMTDKFFEKDKEFYVSQLINLKQKPDQSVRAFAQEIDSLMVKSLGLAIITDKLHKTFCLNTKLAYFSDGLREDVWAHFGSILLKNRSRMPSWSWIVEASQDAEWLIDLRKKSAYSNTANTPQSTIEDYAKVYITISWNKEKNLTGYGIFFGDNDSKNIGDVSACTGMERLAINTSLEYLLKFVDYFAVPWLERKWRNVKNVYVWRELLTSLEGSINVKWEVPNKKGHDT</sequence>
<protein>
    <recommendedName>
        <fullName evidence="3">Retrotransposon gag domain-containing protein</fullName>
    </recommendedName>
</protein>
<reference evidence="1 2" key="1">
    <citation type="journal article" date="2011" name="Science">
        <title>The ecoresponsive genome of Daphnia pulex.</title>
        <authorList>
            <person name="Colbourne J.K."/>
            <person name="Pfrender M.E."/>
            <person name="Gilbert D."/>
            <person name="Thomas W.K."/>
            <person name="Tucker A."/>
            <person name="Oakley T.H."/>
            <person name="Tokishita S."/>
            <person name="Aerts A."/>
            <person name="Arnold G.J."/>
            <person name="Basu M.K."/>
            <person name="Bauer D.J."/>
            <person name="Caceres C.E."/>
            <person name="Carmel L."/>
            <person name="Casola C."/>
            <person name="Choi J.H."/>
            <person name="Detter J.C."/>
            <person name="Dong Q."/>
            <person name="Dusheyko S."/>
            <person name="Eads B.D."/>
            <person name="Frohlich T."/>
            <person name="Geiler-Samerotte K.A."/>
            <person name="Gerlach D."/>
            <person name="Hatcher P."/>
            <person name="Jogdeo S."/>
            <person name="Krijgsveld J."/>
            <person name="Kriventseva E.V."/>
            <person name="Kultz D."/>
            <person name="Laforsch C."/>
            <person name="Lindquist E."/>
            <person name="Lopez J."/>
            <person name="Manak J.R."/>
            <person name="Muller J."/>
            <person name="Pangilinan J."/>
            <person name="Patwardhan R.P."/>
            <person name="Pitluck S."/>
            <person name="Pritham E.J."/>
            <person name="Rechtsteiner A."/>
            <person name="Rho M."/>
            <person name="Rogozin I.B."/>
            <person name="Sakarya O."/>
            <person name="Salamov A."/>
            <person name="Schaack S."/>
            <person name="Shapiro H."/>
            <person name="Shiga Y."/>
            <person name="Skalitzky C."/>
            <person name="Smith Z."/>
            <person name="Souvorov A."/>
            <person name="Sung W."/>
            <person name="Tang Z."/>
            <person name="Tsuchiya D."/>
            <person name="Tu H."/>
            <person name="Vos H."/>
            <person name="Wang M."/>
            <person name="Wolf Y.I."/>
            <person name="Yamagata H."/>
            <person name="Yamada T."/>
            <person name="Ye Y."/>
            <person name="Shaw J.R."/>
            <person name="Andrews J."/>
            <person name="Crease T.J."/>
            <person name="Tang H."/>
            <person name="Lucas S.M."/>
            <person name="Robertson H.M."/>
            <person name="Bork P."/>
            <person name="Koonin E.V."/>
            <person name="Zdobnov E.M."/>
            <person name="Grigoriev I.V."/>
            <person name="Lynch M."/>
            <person name="Boore J.L."/>
        </authorList>
    </citation>
    <scope>NUCLEOTIDE SEQUENCE [LARGE SCALE GENOMIC DNA]</scope>
</reference>
<dbReference type="Proteomes" id="UP000000305">
    <property type="component" value="Unassembled WGS sequence"/>
</dbReference>
<evidence type="ECO:0000313" key="2">
    <source>
        <dbReference type="Proteomes" id="UP000000305"/>
    </source>
</evidence>
<dbReference type="AlphaFoldDB" id="E9GHN8"/>
<evidence type="ECO:0008006" key="3">
    <source>
        <dbReference type="Google" id="ProtNLM"/>
    </source>
</evidence>
<proteinExistence type="predicted"/>
<evidence type="ECO:0000313" key="1">
    <source>
        <dbReference type="EMBL" id="EFX81021.1"/>
    </source>
</evidence>
<name>E9GHN8_DAPPU</name>
<dbReference type="KEGG" id="dpx:DAPPUDRAFT_242925"/>
<gene>
    <name evidence="1" type="ORF">DAPPUDRAFT_242925</name>
</gene>
<dbReference type="PANTHER" id="PTHR33223">
    <property type="entry name" value="CCHC-TYPE DOMAIN-CONTAINING PROTEIN"/>
    <property type="match status" value="1"/>
</dbReference>
<dbReference type="OrthoDB" id="407198at2759"/>
<accession>E9GHN8</accession>
<dbReference type="InParanoid" id="E9GHN8"/>